<dbReference type="GO" id="GO:0045777">
    <property type="term" value="P:positive regulation of blood pressure"/>
    <property type="evidence" value="ECO:0007669"/>
    <property type="project" value="TreeGrafter"/>
</dbReference>
<dbReference type="GO" id="GO:0007217">
    <property type="term" value="P:tachykinin receptor signaling pathway"/>
    <property type="evidence" value="ECO:0007669"/>
    <property type="project" value="InterPro"/>
</dbReference>
<dbReference type="PANTHER" id="PTHR15536">
    <property type="entry name" value="TACHYKININ-3"/>
    <property type="match status" value="1"/>
</dbReference>
<dbReference type="GeneTree" id="ENSGT01030000235281"/>
<evidence type="ECO:0000256" key="7">
    <source>
        <dbReference type="ARBA" id="ARBA00023320"/>
    </source>
</evidence>
<evidence type="ECO:0000256" key="6">
    <source>
        <dbReference type="ARBA" id="ARBA00022815"/>
    </source>
</evidence>
<sequence>MAAGWRLALPWLLLLALSRPGSSRSALGYFTLQDSAGSLSGRVERQYDDVDYDSFIGLMGRRSTGADAVPQLRRDMDDIFVGLLGRRSSDSDFSVLCKALTHHLKHIGVTRTTQHESYICLIYLLFVACYCVNLSKCRDYYAFSF</sequence>
<dbReference type="InterPro" id="IPR003635">
    <property type="entry name" value="Neurokinin-B/TAC3"/>
</dbReference>
<reference evidence="10 11" key="1">
    <citation type="submission" date="2020-10" db="EMBL/GenBank/DDBJ databases">
        <title>Pygocentrus nattereri (red-bellied piranha) genome, fPygNat1, primary haplotype.</title>
        <authorList>
            <person name="Myers G."/>
            <person name="Meyer A."/>
            <person name="Karagic N."/>
            <person name="Pippel M."/>
            <person name="Winkler S."/>
            <person name="Tracey A."/>
            <person name="Wood J."/>
            <person name="Formenti G."/>
            <person name="Howe K."/>
            <person name="Fedrigo O."/>
            <person name="Jarvis E.D."/>
        </authorList>
    </citation>
    <scope>NUCLEOTIDE SEQUENCE [LARGE SCALE GENOMIC DNA]</scope>
</reference>
<feature type="chain" id="PRO_5043434229" description="Neuromedin-K" evidence="9">
    <location>
        <begin position="24"/>
        <end position="145"/>
    </location>
</feature>
<organism evidence="10 11">
    <name type="scientific">Pygocentrus nattereri</name>
    <name type="common">Red-bellied piranha</name>
    <dbReference type="NCBI Taxonomy" id="42514"/>
    <lineage>
        <taxon>Eukaryota</taxon>
        <taxon>Metazoa</taxon>
        <taxon>Chordata</taxon>
        <taxon>Craniata</taxon>
        <taxon>Vertebrata</taxon>
        <taxon>Euteleostomi</taxon>
        <taxon>Actinopterygii</taxon>
        <taxon>Neopterygii</taxon>
        <taxon>Teleostei</taxon>
        <taxon>Ostariophysi</taxon>
        <taxon>Characiformes</taxon>
        <taxon>Characoidei</taxon>
        <taxon>Pygocentrus</taxon>
    </lineage>
</organism>
<dbReference type="Proteomes" id="UP001501920">
    <property type="component" value="Chromosome 26"/>
</dbReference>
<dbReference type="PROSITE" id="PS00267">
    <property type="entry name" value="TACHYKININ"/>
    <property type="match status" value="1"/>
</dbReference>
<dbReference type="Ensembl" id="ENSPNAT00000075570.1">
    <property type="protein sequence ID" value="ENSPNAP00000052641.1"/>
    <property type="gene ID" value="ENSPNAG00000036031.1"/>
</dbReference>
<keyword evidence="3" id="KW-0964">Secreted</keyword>
<comment type="function">
    <text evidence="8">Tachykinins are active peptides which excite neurons, evoke behavioral responses, are potent vasodilators and secretagogues, and contract (directly or indirectly) many smooth muscles. Is a critical central regulator of gonadal function.</text>
</comment>
<evidence type="ECO:0000313" key="10">
    <source>
        <dbReference type="Ensembl" id="ENSPNAP00000052641.1"/>
    </source>
</evidence>
<keyword evidence="6" id="KW-0027">Amidation</keyword>
<reference evidence="10" key="2">
    <citation type="submission" date="2025-08" db="UniProtKB">
        <authorList>
            <consortium name="Ensembl"/>
        </authorList>
    </citation>
    <scope>IDENTIFICATION</scope>
</reference>
<dbReference type="InterPro" id="IPR013055">
    <property type="entry name" value="Tachy_Neuro_lke_CS"/>
</dbReference>
<comment type="similarity">
    <text evidence="2">Belongs to the tachykinin family.</text>
</comment>
<name>A0AAR2JRZ2_PYGNA</name>
<dbReference type="AlphaFoldDB" id="A0AAR2JRZ2"/>
<proteinExistence type="inferred from homology"/>
<comment type="subcellular location">
    <subcellularLocation>
        <location evidence="1">Secreted</location>
    </subcellularLocation>
</comment>
<evidence type="ECO:0008006" key="12">
    <source>
        <dbReference type="Google" id="ProtNLM"/>
    </source>
</evidence>
<evidence type="ECO:0000256" key="4">
    <source>
        <dbReference type="ARBA" id="ARBA00022685"/>
    </source>
</evidence>
<evidence type="ECO:0000256" key="8">
    <source>
        <dbReference type="ARBA" id="ARBA00045164"/>
    </source>
</evidence>
<keyword evidence="5 9" id="KW-0732">Signal</keyword>
<keyword evidence="7" id="KW-0527">Neuropeptide</keyword>
<protein>
    <recommendedName>
        <fullName evidence="12">Neuromedin-K</fullName>
    </recommendedName>
</protein>
<evidence type="ECO:0000313" key="11">
    <source>
        <dbReference type="Proteomes" id="UP001501920"/>
    </source>
</evidence>
<dbReference type="PANTHER" id="PTHR15536:SF1">
    <property type="entry name" value="TACHYKININ-3"/>
    <property type="match status" value="1"/>
</dbReference>
<dbReference type="GO" id="GO:0005576">
    <property type="term" value="C:extracellular region"/>
    <property type="evidence" value="ECO:0007669"/>
    <property type="project" value="UniProtKB-SubCell"/>
</dbReference>
<evidence type="ECO:0000256" key="9">
    <source>
        <dbReference type="SAM" id="SignalP"/>
    </source>
</evidence>
<evidence type="ECO:0000256" key="1">
    <source>
        <dbReference type="ARBA" id="ARBA00004613"/>
    </source>
</evidence>
<evidence type="ECO:0000256" key="3">
    <source>
        <dbReference type="ARBA" id="ARBA00022525"/>
    </source>
</evidence>
<evidence type="ECO:0000256" key="2">
    <source>
        <dbReference type="ARBA" id="ARBA00007518"/>
    </source>
</evidence>
<keyword evidence="4" id="KW-0165">Cleavage on pair of basic residues</keyword>
<accession>A0AAR2JRZ2</accession>
<reference evidence="10" key="3">
    <citation type="submission" date="2025-09" db="UniProtKB">
        <authorList>
            <consortium name="Ensembl"/>
        </authorList>
    </citation>
    <scope>IDENTIFICATION</scope>
</reference>
<dbReference type="GO" id="GO:0007218">
    <property type="term" value="P:neuropeptide signaling pathway"/>
    <property type="evidence" value="ECO:0007669"/>
    <property type="project" value="UniProtKB-KW"/>
</dbReference>
<keyword evidence="11" id="KW-1185">Reference proteome</keyword>
<evidence type="ECO:0000256" key="5">
    <source>
        <dbReference type="ARBA" id="ARBA00022729"/>
    </source>
</evidence>
<feature type="signal peptide" evidence="9">
    <location>
        <begin position="1"/>
        <end position="23"/>
    </location>
</feature>